<dbReference type="EMBL" id="KV453913">
    <property type="protein sequence ID" value="ODV78331.1"/>
    <property type="molecule type" value="Genomic_DNA"/>
</dbReference>
<keyword evidence="4" id="KW-1185">Reference proteome</keyword>
<name>A0A1E4SFP6_9ASCO</name>
<keyword evidence="2" id="KW-0812">Transmembrane</keyword>
<protein>
    <submittedName>
        <fullName evidence="3">Uncharacterized protein</fullName>
    </submittedName>
</protein>
<sequence>MLGHTSLPIIDTLITILAITTASITTSVYTTSNNSSRLLIYLISGYVCSITTIIKLVTYLRRPYTIPIVLQFLGSAYHIGYGILLIVSMITQDVSTDSNIPHWEIIVPTFFVITVFFIALSCGLSSIQYIYSIEDHHSSDLESVSTEKSPVEFSPHQDQVPSLFTMGKKVSDVTLIESKMEHKPGLIRDIDQEPSELAFYIKTSIENPDHDQQYLAYTNNNWMDSTGQLDSLKAYEDISSKSSYSDFSRARRGSLAPGNASFKLFGNTRSNLSIGTGAIVQKDEPRRSFTNYRDSTEGRRNSYAPKEGDFKTIKSFKSVPTFRNSKYDSHFVEQESSLGVGLGMPQSKSKNSLLTVITDESSESPVKRSKSTSFIGKKTQRKEQRWKSIHDERIFLSNVDESLLPPVLKKGESPIMQIKRQQELFEIQAQGTDVHHERVATEAEMSSQEEVKAPAFCKQTQLQSPQQPFTFSHLSPVGEVEPATPDDENLPHINEFGEPVEAVNFHGFDQDYVLSLPKARNKGKYYFGPAVDQQGPLVSRNNHEPDTSDQHEDPLELLAGLEKIPNPTRNVSWFKEEHSGLNNISLKEWDDNIHLYHQARTRSGVNLNIPGITRLVSDHNLNPNTADPNSSFLLPPLENRTDDLDNIDSLSEAFAPASTRSFSAPSLHTFRNLSGNYEDDKESEQALPDPTPPVHLEAARLTLFRTPPDTATATASSSPIKKLLESPKRLGSVFRKKSGQRRSMDDYAERNHKHTSSMISNQLSIASLVSSRSGLPKKSLKSYLTIRSHKHSESMASVQITKPVVAYDTEAIDFWDLDTNQSSDKSRVSSIPSVVIGEYDREKWRTLKALAEAGPVASKRDQLPESLSILG</sequence>
<accession>A0A1E4SFP6</accession>
<reference evidence="4" key="1">
    <citation type="submission" date="2016-05" db="EMBL/GenBank/DDBJ databases">
        <title>Comparative genomics of biotechnologically important yeasts.</title>
        <authorList>
            <consortium name="DOE Joint Genome Institute"/>
            <person name="Riley R."/>
            <person name="Haridas S."/>
            <person name="Wolfe K.H."/>
            <person name="Lopes M.R."/>
            <person name="Hittinger C.T."/>
            <person name="Goker M."/>
            <person name="Salamov A."/>
            <person name="Wisecaver J."/>
            <person name="Long T.M."/>
            <person name="Aerts A.L."/>
            <person name="Barry K."/>
            <person name="Choi C."/>
            <person name="Clum A."/>
            <person name="Coughlan A.Y."/>
            <person name="Deshpande S."/>
            <person name="Douglass A.P."/>
            <person name="Hanson S.J."/>
            <person name="Klenk H.-P."/>
            <person name="Labutti K."/>
            <person name="Lapidus A."/>
            <person name="Lindquist E."/>
            <person name="Lipzen A."/>
            <person name="Meier-Kolthoff J.P."/>
            <person name="Ohm R.A."/>
            <person name="Otillar R.P."/>
            <person name="Pangilinan J."/>
            <person name="Peng Y."/>
            <person name="Rokas A."/>
            <person name="Rosa C.A."/>
            <person name="Scheuner C."/>
            <person name="Sibirny A.A."/>
            <person name="Slot J.C."/>
            <person name="Stielow J.B."/>
            <person name="Sun H."/>
            <person name="Kurtzman C.P."/>
            <person name="Blackwell M."/>
            <person name="Grigoriev I.V."/>
            <person name="Jeffries T.W."/>
        </authorList>
    </citation>
    <scope>NUCLEOTIDE SEQUENCE [LARGE SCALE GENOMIC DNA]</scope>
    <source>
        <strain evidence="4">NRRL Y-17324</strain>
    </source>
</reference>
<dbReference type="Proteomes" id="UP000094285">
    <property type="component" value="Unassembled WGS sequence"/>
</dbReference>
<feature type="region of interest" description="Disordered" evidence="1">
    <location>
        <begin position="673"/>
        <end position="692"/>
    </location>
</feature>
<feature type="transmembrane region" description="Helical" evidence="2">
    <location>
        <begin position="110"/>
        <end position="131"/>
    </location>
</feature>
<proteinExistence type="predicted"/>
<feature type="transmembrane region" description="Helical" evidence="2">
    <location>
        <begin position="12"/>
        <end position="32"/>
    </location>
</feature>
<keyword evidence="2" id="KW-1133">Transmembrane helix</keyword>
<feature type="transmembrane region" description="Helical" evidence="2">
    <location>
        <begin position="69"/>
        <end position="90"/>
    </location>
</feature>
<organism evidence="3 4">
    <name type="scientific">Suhomyces tanzawaensis NRRL Y-17324</name>
    <dbReference type="NCBI Taxonomy" id="984487"/>
    <lineage>
        <taxon>Eukaryota</taxon>
        <taxon>Fungi</taxon>
        <taxon>Dikarya</taxon>
        <taxon>Ascomycota</taxon>
        <taxon>Saccharomycotina</taxon>
        <taxon>Pichiomycetes</taxon>
        <taxon>Debaryomycetaceae</taxon>
        <taxon>Suhomyces</taxon>
    </lineage>
</organism>
<evidence type="ECO:0000313" key="4">
    <source>
        <dbReference type="Proteomes" id="UP000094285"/>
    </source>
</evidence>
<dbReference type="RefSeq" id="XP_020063453.1">
    <property type="nucleotide sequence ID" value="XM_020206815.1"/>
</dbReference>
<dbReference type="GeneID" id="30980952"/>
<keyword evidence="2" id="KW-0472">Membrane</keyword>
<dbReference type="AlphaFoldDB" id="A0A1E4SFP6"/>
<dbReference type="OrthoDB" id="4085918at2759"/>
<evidence type="ECO:0000313" key="3">
    <source>
        <dbReference type="EMBL" id="ODV78331.1"/>
    </source>
</evidence>
<evidence type="ECO:0000256" key="1">
    <source>
        <dbReference type="SAM" id="MobiDB-lite"/>
    </source>
</evidence>
<feature type="transmembrane region" description="Helical" evidence="2">
    <location>
        <begin position="38"/>
        <end position="57"/>
    </location>
</feature>
<evidence type="ECO:0000256" key="2">
    <source>
        <dbReference type="SAM" id="Phobius"/>
    </source>
</evidence>
<dbReference type="STRING" id="984487.A0A1E4SFP6"/>
<gene>
    <name evidence="3" type="ORF">CANTADRAFT_22344</name>
</gene>